<keyword evidence="2" id="KW-1185">Reference proteome</keyword>
<reference evidence="2" key="1">
    <citation type="journal article" date="2022" name="Mol. Ecol. Resour.">
        <title>The genomes of chicory, endive, great burdock and yacon provide insights into Asteraceae palaeo-polyploidization history and plant inulin production.</title>
        <authorList>
            <person name="Fan W."/>
            <person name="Wang S."/>
            <person name="Wang H."/>
            <person name="Wang A."/>
            <person name="Jiang F."/>
            <person name="Liu H."/>
            <person name="Zhao H."/>
            <person name="Xu D."/>
            <person name="Zhang Y."/>
        </authorList>
    </citation>
    <scope>NUCLEOTIDE SEQUENCE [LARGE SCALE GENOMIC DNA]</scope>
    <source>
        <strain evidence="2">cv. Yunnan</strain>
    </source>
</reference>
<reference evidence="1 2" key="2">
    <citation type="journal article" date="2022" name="Mol. Ecol. Resour.">
        <title>The genomes of chicory, endive, great burdock and yacon provide insights into Asteraceae paleo-polyploidization history and plant inulin production.</title>
        <authorList>
            <person name="Fan W."/>
            <person name="Wang S."/>
            <person name="Wang H."/>
            <person name="Wang A."/>
            <person name="Jiang F."/>
            <person name="Liu H."/>
            <person name="Zhao H."/>
            <person name="Xu D."/>
            <person name="Zhang Y."/>
        </authorList>
    </citation>
    <scope>NUCLEOTIDE SEQUENCE [LARGE SCALE GENOMIC DNA]</scope>
    <source>
        <strain evidence="2">cv. Yunnan</strain>
        <tissue evidence="1">Leaves</tissue>
    </source>
</reference>
<proteinExistence type="predicted"/>
<protein>
    <submittedName>
        <fullName evidence="1">Uncharacterized protein</fullName>
    </submittedName>
</protein>
<accession>A0ACB9IQK2</accession>
<evidence type="ECO:0000313" key="2">
    <source>
        <dbReference type="Proteomes" id="UP001056120"/>
    </source>
</evidence>
<name>A0ACB9IQK2_9ASTR</name>
<gene>
    <name evidence="1" type="ORF">L1987_19994</name>
</gene>
<sequence length="77" mass="8867">MQIKNIILTKSQTPPSSSTWVQPSLHRGKFLKSIVLPAFTSTEICTALFWPSRKKRITMHQRKKTNQESISELEGLR</sequence>
<evidence type="ECO:0000313" key="1">
    <source>
        <dbReference type="EMBL" id="KAI3810382.1"/>
    </source>
</evidence>
<organism evidence="1 2">
    <name type="scientific">Smallanthus sonchifolius</name>
    <dbReference type="NCBI Taxonomy" id="185202"/>
    <lineage>
        <taxon>Eukaryota</taxon>
        <taxon>Viridiplantae</taxon>
        <taxon>Streptophyta</taxon>
        <taxon>Embryophyta</taxon>
        <taxon>Tracheophyta</taxon>
        <taxon>Spermatophyta</taxon>
        <taxon>Magnoliopsida</taxon>
        <taxon>eudicotyledons</taxon>
        <taxon>Gunneridae</taxon>
        <taxon>Pentapetalae</taxon>
        <taxon>asterids</taxon>
        <taxon>campanulids</taxon>
        <taxon>Asterales</taxon>
        <taxon>Asteraceae</taxon>
        <taxon>Asteroideae</taxon>
        <taxon>Heliantheae alliance</taxon>
        <taxon>Millerieae</taxon>
        <taxon>Smallanthus</taxon>
    </lineage>
</organism>
<dbReference type="Proteomes" id="UP001056120">
    <property type="component" value="Linkage Group LG07"/>
</dbReference>
<comment type="caution">
    <text evidence="1">The sequence shown here is derived from an EMBL/GenBank/DDBJ whole genome shotgun (WGS) entry which is preliminary data.</text>
</comment>
<dbReference type="EMBL" id="CM042024">
    <property type="protein sequence ID" value="KAI3810382.1"/>
    <property type="molecule type" value="Genomic_DNA"/>
</dbReference>